<sequence>MLVEFKGMLPDVERAAFIAPNAAICGNVTLDEGSSVWFSAVIRGEVAPIRIGRNSNVQDNAMLHSDYDCPVTLGERVSVGHNAVVHGATLEDDVTVGMHATVMNGAVIGRGSMIAAGALVKEREVIPPCSLVVGVPGKVIRTLDAEAVARNIAHSQEAYIADAQEYARARVVE</sequence>
<dbReference type="Gene3D" id="2.160.10.10">
    <property type="entry name" value="Hexapeptide repeat proteins"/>
    <property type="match status" value="1"/>
</dbReference>
<comment type="caution">
    <text evidence="1">The sequence shown here is derived from an EMBL/GenBank/DDBJ whole genome shotgun (WGS) entry which is preliminary data.</text>
</comment>
<dbReference type="SUPFAM" id="SSF51161">
    <property type="entry name" value="Trimeric LpxA-like enzymes"/>
    <property type="match status" value="1"/>
</dbReference>
<keyword evidence="2" id="KW-1185">Reference proteome</keyword>
<gene>
    <name evidence="1" type="ORF">C2L80_12210</name>
</gene>
<accession>A0A2K2U294</accession>
<dbReference type="InterPro" id="IPR001451">
    <property type="entry name" value="Hexapep"/>
</dbReference>
<protein>
    <submittedName>
        <fullName evidence="1">Gamma carbonic anhydrase family protein</fullName>
    </submittedName>
</protein>
<dbReference type="InterPro" id="IPR047324">
    <property type="entry name" value="LbH_gamma_CA-like"/>
</dbReference>
<reference evidence="1 2" key="1">
    <citation type="journal article" date="2018" name="Int. J. Syst. Evol. Microbiol.">
        <title>Rubneribacter badeniensis gen. nov., sp. nov. and Enteroscipio rubneri gen. nov., sp. nov., new members of the Eggerthellaceae isolated from human faeces.</title>
        <authorList>
            <person name="Danylec N."/>
            <person name="Gobl A."/>
            <person name="Stoll D.A."/>
            <person name="Hetzer B."/>
            <person name="Kulling S.E."/>
            <person name="Huch M."/>
        </authorList>
    </citation>
    <scope>NUCLEOTIDE SEQUENCE [LARGE SCALE GENOMIC DNA]</scope>
    <source>
        <strain evidence="1 2">ResAG-85</strain>
    </source>
</reference>
<evidence type="ECO:0000313" key="2">
    <source>
        <dbReference type="Proteomes" id="UP000236488"/>
    </source>
</evidence>
<organism evidence="1 2">
    <name type="scientific">Rubneribacter badeniensis</name>
    <dbReference type="NCBI Taxonomy" id="2070688"/>
    <lineage>
        <taxon>Bacteria</taxon>
        <taxon>Bacillati</taxon>
        <taxon>Actinomycetota</taxon>
        <taxon>Coriobacteriia</taxon>
        <taxon>Eggerthellales</taxon>
        <taxon>Eggerthellaceae</taxon>
        <taxon>Rubneribacter</taxon>
    </lineage>
</organism>
<proteinExistence type="predicted"/>
<dbReference type="Pfam" id="PF00132">
    <property type="entry name" value="Hexapep"/>
    <property type="match status" value="1"/>
</dbReference>
<dbReference type="EMBL" id="PPEL01000105">
    <property type="protein sequence ID" value="PNV64384.1"/>
    <property type="molecule type" value="Genomic_DNA"/>
</dbReference>
<dbReference type="InterPro" id="IPR011004">
    <property type="entry name" value="Trimer_LpxA-like_sf"/>
</dbReference>
<dbReference type="InterPro" id="IPR050484">
    <property type="entry name" value="Transf_Hexapept/Carb_Anhydrase"/>
</dbReference>
<dbReference type="PANTHER" id="PTHR13061">
    <property type="entry name" value="DYNACTIN SUBUNIT P25"/>
    <property type="match status" value="1"/>
</dbReference>
<dbReference type="Proteomes" id="UP000236488">
    <property type="component" value="Unassembled WGS sequence"/>
</dbReference>
<dbReference type="RefSeq" id="WP_087198558.1">
    <property type="nucleotide sequence ID" value="NZ_DBEYRC010000171.1"/>
</dbReference>
<evidence type="ECO:0000313" key="1">
    <source>
        <dbReference type="EMBL" id="PNV64384.1"/>
    </source>
</evidence>
<dbReference type="AlphaFoldDB" id="A0A2K2U294"/>
<dbReference type="PANTHER" id="PTHR13061:SF29">
    <property type="entry name" value="GAMMA CARBONIC ANHYDRASE-LIKE 1, MITOCHONDRIAL-RELATED"/>
    <property type="match status" value="1"/>
</dbReference>
<dbReference type="CDD" id="cd04645">
    <property type="entry name" value="LbH_gamma_CA_like"/>
    <property type="match status" value="1"/>
</dbReference>
<name>A0A2K2U294_9ACTN</name>